<dbReference type="EMBL" id="JAESWA010000023">
    <property type="protein sequence ID" value="MBL4932941.1"/>
    <property type="molecule type" value="Genomic_DNA"/>
</dbReference>
<dbReference type="PANTHER" id="PTHR34040:SF2">
    <property type="entry name" value="FLAGELLAR BIOSYNTHETIC PROTEIN FLIQ"/>
    <property type="match status" value="1"/>
</dbReference>
<dbReference type="PIRSF" id="PIRSF004669">
    <property type="entry name" value="FliQ"/>
    <property type="match status" value="1"/>
</dbReference>
<dbReference type="InterPro" id="IPR006305">
    <property type="entry name" value="FliQ"/>
</dbReference>
<dbReference type="PANTHER" id="PTHR34040">
    <property type="entry name" value="FLAGELLAR BIOSYNTHETIC PROTEIN FLIQ"/>
    <property type="match status" value="1"/>
</dbReference>
<evidence type="ECO:0000313" key="10">
    <source>
        <dbReference type="EMBL" id="MBL4932941.1"/>
    </source>
</evidence>
<keyword evidence="8 9" id="KW-0975">Bacterial flagellum</keyword>
<evidence type="ECO:0000256" key="4">
    <source>
        <dbReference type="ARBA" id="ARBA00022475"/>
    </source>
</evidence>
<comment type="function">
    <text evidence="9">Role in flagellar biosynthesis.</text>
</comment>
<feature type="transmembrane region" description="Helical" evidence="9">
    <location>
        <begin position="51"/>
        <end position="70"/>
    </location>
</feature>
<name>A0A937FJH1_9CLOT</name>
<evidence type="ECO:0000256" key="7">
    <source>
        <dbReference type="ARBA" id="ARBA00023136"/>
    </source>
</evidence>
<dbReference type="GO" id="GO:0044780">
    <property type="term" value="P:bacterial-type flagellum assembly"/>
    <property type="evidence" value="ECO:0007669"/>
    <property type="project" value="InterPro"/>
</dbReference>
<evidence type="ECO:0000256" key="2">
    <source>
        <dbReference type="ARBA" id="ARBA00006156"/>
    </source>
</evidence>
<evidence type="ECO:0000256" key="6">
    <source>
        <dbReference type="ARBA" id="ARBA00022989"/>
    </source>
</evidence>
<keyword evidence="6 9" id="KW-1133">Transmembrane helix</keyword>
<evidence type="ECO:0000256" key="3">
    <source>
        <dbReference type="ARBA" id="ARBA00021718"/>
    </source>
</evidence>
<evidence type="ECO:0000256" key="8">
    <source>
        <dbReference type="ARBA" id="ARBA00023143"/>
    </source>
</evidence>
<evidence type="ECO:0000313" key="11">
    <source>
        <dbReference type="Proteomes" id="UP000623681"/>
    </source>
</evidence>
<dbReference type="Proteomes" id="UP000623681">
    <property type="component" value="Unassembled WGS sequence"/>
</dbReference>
<keyword evidence="4 9" id="KW-1003">Cell membrane</keyword>
<evidence type="ECO:0000256" key="9">
    <source>
        <dbReference type="RuleBase" id="RU364090"/>
    </source>
</evidence>
<reference evidence="10" key="1">
    <citation type="submission" date="2021-01" db="EMBL/GenBank/DDBJ databases">
        <title>Genome public.</title>
        <authorList>
            <person name="Liu C."/>
            <person name="Sun Q."/>
        </authorList>
    </citation>
    <scope>NUCLEOTIDE SEQUENCE</scope>
    <source>
        <strain evidence="10">YIM B02565</strain>
    </source>
</reference>
<protein>
    <recommendedName>
        <fullName evidence="3 9">Flagellar biosynthetic protein FliQ</fullName>
    </recommendedName>
</protein>
<keyword evidence="11" id="KW-1185">Reference proteome</keyword>
<dbReference type="Pfam" id="PF01313">
    <property type="entry name" value="Bac_export_3"/>
    <property type="match status" value="1"/>
</dbReference>
<gene>
    <name evidence="9 10" type="primary">fliQ</name>
    <name evidence="10" type="ORF">JK634_14095</name>
</gene>
<keyword evidence="10" id="KW-0969">Cilium</keyword>
<comment type="subcellular location">
    <subcellularLocation>
        <location evidence="1 9">Cell membrane</location>
        <topology evidence="1">Multi-pass membrane protein</topology>
    </subcellularLocation>
    <subcellularLocation>
        <location evidence="9">Bacterial flagellum basal body</location>
    </subcellularLocation>
</comment>
<keyword evidence="5 9" id="KW-0812">Transmembrane</keyword>
<dbReference type="InterPro" id="IPR002191">
    <property type="entry name" value="Bac_export_3"/>
</dbReference>
<dbReference type="RefSeq" id="WP_202768322.1">
    <property type="nucleotide sequence ID" value="NZ_JAESWA010000023.1"/>
</dbReference>
<evidence type="ECO:0000256" key="5">
    <source>
        <dbReference type="ARBA" id="ARBA00022692"/>
    </source>
</evidence>
<evidence type="ECO:0000256" key="1">
    <source>
        <dbReference type="ARBA" id="ARBA00004651"/>
    </source>
</evidence>
<sequence>MSETMVLGIVKDTLVTALKVSAPFLVVALVVGLIISIIQATTQIQEQTLTFVPKLVAIAAVGLILGSWVLHQLLSFTERIFEIIATVAK</sequence>
<keyword evidence="7 9" id="KW-0472">Membrane</keyword>
<dbReference type="GO" id="GO:0009306">
    <property type="term" value="P:protein secretion"/>
    <property type="evidence" value="ECO:0007669"/>
    <property type="project" value="InterPro"/>
</dbReference>
<dbReference type="PRINTS" id="PR00952">
    <property type="entry name" value="TYPE3IMQPROT"/>
</dbReference>
<dbReference type="AlphaFoldDB" id="A0A937FJH1"/>
<keyword evidence="10" id="KW-0966">Cell projection</keyword>
<dbReference type="GO" id="GO:0005886">
    <property type="term" value="C:plasma membrane"/>
    <property type="evidence" value="ECO:0007669"/>
    <property type="project" value="UniProtKB-SubCell"/>
</dbReference>
<proteinExistence type="inferred from homology"/>
<dbReference type="NCBIfam" id="TIGR01402">
    <property type="entry name" value="fliQ"/>
    <property type="match status" value="1"/>
</dbReference>
<keyword evidence="10" id="KW-0282">Flagellum</keyword>
<dbReference type="GO" id="GO:0009425">
    <property type="term" value="C:bacterial-type flagellum basal body"/>
    <property type="evidence" value="ECO:0007669"/>
    <property type="project" value="UniProtKB-SubCell"/>
</dbReference>
<organism evidence="10 11">
    <name type="scientific">Clostridium paridis</name>
    <dbReference type="NCBI Taxonomy" id="2803863"/>
    <lineage>
        <taxon>Bacteria</taxon>
        <taxon>Bacillati</taxon>
        <taxon>Bacillota</taxon>
        <taxon>Clostridia</taxon>
        <taxon>Eubacteriales</taxon>
        <taxon>Clostridiaceae</taxon>
        <taxon>Clostridium</taxon>
    </lineage>
</organism>
<accession>A0A937FJH1</accession>
<comment type="similarity">
    <text evidence="2 9">Belongs to the FliQ/MopD/SpaQ family.</text>
</comment>
<comment type="caution">
    <text evidence="10">The sequence shown here is derived from an EMBL/GenBank/DDBJ whole genome shotgun (WGS) entry which is preliminary data.</text>
</comment>
<feature type="transmembrane region" description="Helical" evidence="9">
    <location>
        <begin position="20"/>
        <end position="39"/>
    </location>
</feature>